<dbReference type="GO" id="GO:0051225">
    <property type="term" value="P:spindle assembly"/>
    <property type="evidence" value="ECO:0007669"/>
    <property type="project" value="InterPro"/>
</dbReference>
<comment type="caution">
    <text evidence="3">The sequence shown here is derived from an EMBL/GenBank/DDBJ whole genome shotgun (WGS) entry which is preliminary data.</text>
</comment>
<dbReference type="AlphaFoldDB" id="A0A2I0LRN0"/>
<reference evidence="3 4" key="1">
    <citation type="journal article" date="2013" name="Science">
        <title>Genomic diversity and evolution of the head crest in the rock pigeon.</title>
        <authorList>
            <person name="Shapiro M.D."/>
            <person name="Kronenberg Z."/>
            <person name="Li C."/>
            <person name="Domyan E.T."/>
            <person name="Pan H."/>
            <person name="Campbell M."/>
            <person name="Tan H."/>
            <person name="Huff C.D."/>
            <person name="Hu H."/>
            <person name="Vickrey A.I."/>
            <person name="Nielsen S.C."/>
            <person name="Stringham S.A."/>
            <person name="Hu H."/>
            <person name="Willerslev E."/>
            <person name="Gilbert M.T."/>
            <person name="Yandell M."/>
            <person name="Zhang G."/>
            <person name="Wang J."/>
        </authorList>
    </citation>
    <scope>NUCLEOTIDE SEQUENCE [LARGE SCALE GENOMIC DNA]</scope>
    <source>
        <tissue evidence="3">Blood</tissue>
    </source>
</reference>
<dbReference type="GO" id="GO:1990498">
    <property type="term" value="C:mitotic spindle microtubule"/>
    <property type="evidence" value="ECO:0007669"/>
    <property type="project" value="TreeGrafter"/>
</dbReference>
<dbReference type="CTD" id="54801"/>
<feature type="compositionally biased region" description="Acidic residues" evidence="1">
    <location>
        <begin position="386"/>
        <end position="402"/>
    </location>
</feature>
<dbReference type="InterPro" id="IPR028163">
    <property type="entry name" value="HAUS_6_N"/>
</dbReference>
<dbReference type="PANTHER" id="PTHR16151">
    <property type="entry name" value="HAUS AUGMIN-LIKE COMPLEX SUBUNIT 6"/>
    <property type="match status" value="1"/>
</dbReference>
<dbReference type="KEGG" id="clv:102094544"/>
<dbReference type="OrthoDB" id="5575722at2759"/>
<accession>A0A2I0LRN0</accession>
<dbReference type="PANTHER" id="PTHR16151:SF2">
    <property type="entry name" value="HAUS AUGMIN-LIKE COMPLEX SUBUNIT 6"/>
    <property type="match status" value="1"/>
</dbReference>
<feature type="compositionally biased region" description="Polar residues" evidence="1">
    <location>
        <begin position="438"/>
        <end position="450"/>
    </location>
</feature>
<feature type="region of interest" description="Disordered" evidence="1">
    <location>
        <begin position="383"/>
        <end position="403"/>
    </location>
</feature>
<evidence type="ECO:0000313" key="4">
    <source>
        <dbReference type="Proteomes" id="UP000053872"/>
    </source>
</evidence>
<evidence type="ECO:0000313" key="3">
    <source>
        <dbReference type="EMBL" id="PKK20082.1"/>
    </source>
</evidence>
<proteinExistence type="predicted"/>
<dbReference type="InterPro" id="IPR026797">
    <property type="entry name" value="HAUS_6"/>
</dbReference>
<name>A0A2I0LRN0_COLLI</name>
<dbReference type="GO" id="GO:0008017">
    <property type="term" value="F:microtubule binding"/>
    <property type="evidence" value="ECO:0007669"/>
    <property type="project" value="TreeGrafter"/>
</dbReference>
<dbReference type="GO" id="GO:0070652">
    <property type="term" value="C:HAUS complex"/>
    <property type="evidence" value="ECO:0007669"/>
    <property type="project" value="InterPro"/>
</dbReference>
<dbReference type="STRING" id="8932.A0A2I0LRN0"/>
<feature type="domain" description="HAUS augmin-like complex subunit 6 N-terminal" evidence="2">
    <location>
        <begin position="2"/>
        <end position="215"/>
    </location>
</feature>
<dbReference type="EMBL" id="AKCR02000121">
    <property type="protein sequence ID" value="PKK20082.1"/>
    <property type="molecule type" value="Genomic_DNA"/>
</dbReference>
<dbReference type="Pfam" id="PF14661">
    <property type="entry name" value="HAUS6_N"/>
    <property type="match status" value="1"/>
</dbReference>
<feature type="region of interest" description="Disordered" evidence="1">
    <location>
        <begin position="432"/>
        <end position="451"/>
    </location>
</feature>
<dbReference type="GeneID" id="102094544"/>
<protein>
    <submittedName>
        <fullName evidence="3">HAUS augmin-like complex, subunit 6</fullName>
    </submittedName>
</protein>
<organism evidence="3 4">
    <name type="scientific">Columba livia</name>
    <name type="common">Rock dove</name>
    <dbReference type="NCBI Taxonomy" id="8932"/>
    <lineage>
        <taxon>Eukaryota</taxon>
        <taxon>Metazoa</taxon>
        <taxon>Chordata</taxon>
        <taxon>Craniata</taxon>
        <taxon>Vertebrata</taxon>
        <taxon>Euteleostomi</taxon>
        <taxon>Archelosauria</taxon>
        <taxon>Archosauria</taxon>
        <taxon>Dinosauria</taxon>
        <taxon>Saurischia</taxon>
        <taxon>Theropoda</taxon>
        <taxon>Coelurosauria</taxon>
        <taxon>Aves</taxon>
        <taxon>Neognathae</taxon>
        <taxon>Neoaves</taxon>
        <taxon>Columbimorphae</taxon>
        <taxon>Columbiformes</taxon>
        <taxon>Columbidae</taxon>
        <taxon>Columba</taxon>
    </lineage>
</organism>
<evidence type="ECO:0000256" key="1">
    <source>
        <dbReference type="SAM" id="MobiDB-lite"/>
    </source>
</evidence>
<feature type="region of interest" description="Disordered" evidence="1">
    <location>
        <begin position="489"/>
        <end position="517"/>
    </location>
</feature>
<evidence type="ECO:0000259" key="2">
    <source>
        <dbReference type="Pfam" id="PF14661"/>
    </source>
</evidence>
<gene>
    <name evidence="3" type="primary">HAUS6</name>
    <name evidence="3" type="ORF">A306_00013070</name>
</gene>
<dbReference type="Proteomes" id="UP000053872">
    <property type="component" value="Unassembled WGS sequence"/>
</dbReference>
<dbReference type="InParanoid" id="A0A2I0LRN0"/>
<keyword evidence="4" id="KW-1185">Reference proteome</keyword>
<sequence length="921" mass="103526">MLALGFDLQAAGSGDMTFGAKMFDVPNSSAFKAIVIFLFVKLDKTRAEEAFRKHSFPLGSLIDPEFRKQCYLWMKDIASLGQSCFPQVTPSTFISPVGPKCVDLLYQLARHVMVEDMKRNCLGTDISFAETVNLRPKDMYVANARCRVSCNKLLHIFQKEDFVLQEYKKKSQLLIKDIRALQLEFESLKIQSCKMKQSNQTDKAERIQKVRSMWTAIMEVLTSLKKEKEVVDSVLQGCVGQWILDGTNVTISVPQLLAHRVESDVHQLCTGNVYKDGKLNFLTVLQLLNEALRTLRDEHGPSELKQLFELAENKIALCSRVLQELKANNLKREHLYCWSTNGSFSEKQKDWKVKWEKHLSQCPFNLILSQDPELDLRASTFKDFYPEEGGDNDDDDDDDDDSVFCQYPASVSDVCDSVNEVHDEKDDGALEAVMDKSTPPQTCPERSSSVHLELPKASENRDVLLEKNLNTETCKEKERPVSPKILKNGKDESAVSEMSENVGDEVTQMKSPAKKEDPLNEARNELAEQVAKAVVSESPQSSEGKGMALEDLINILAVNPFLTRKQIPRTPENLLTEIRSSWRKAVQTEGSSDIELTPTEVMTEEALVTQRVADSIPASSVPDSDPRVSERMASLSSAEFRPQEQMSISCFAESSLLETPRMRERESTLEEEELTCIALNKSSVEDQEEQTFQYVEKSMNTPDICSEDNSRTNAVPSDHFQGSLKDLVLHRNVCLLLDSLSPQAASLGILGETLPEELCKIDSELEDSLVSNCDVIDSTYVTDDSKNKGDIQKSKPDSQSLFNTCKALKKSSSISEEELHQTYSGDEFVSCRSDLSLAPEKRERGESCSPLEFFLDEEFSKTPLSVSPHDRKYSLSSLLVTCQHLEEMASMVHEIPSDLIHKLNDEDQLNEKPDMKEPSSG</sequence>